<gene>
    <name evidence="3" type="ORF">K402DRAFT_70055</name>
</gene>
<dbReference type="InterPro" id="IPR036812">
    <property type="entry name" value="NAD(P)_OxRdtase_dom_sf"/>
</dbReference>
<sequence length="326" mass="35527">MALPKVILGAGAIGDAVDPVARFTTPEITQSYINTFRSYGHNTIDAARAYSPHCPGTCEPLLGATDFASWAIMDTKVPSPIAAPHTKANVHAAIDASLAALKVDKVHAMYLHAIDRNTSFEETCEAMDEAFRAGKFEKFGLSNATGEDIEQFMEICGRRGFVKPGLYQGMYNALCRGAEEELLPVLRKYEIPYYAYSPTAGGLFSGKLKTESVAKGGRFDKDTKVGGLYRSWYFHDTILNAASEVHTTALAHNTTGIGAALRWLRFNSHLDGSKGDGLILSASSIEQIEQNLKWCDEGPLPQEVLESLEKVWVESKPYAPPCAWAG</sequence>
<reference evidence="3" key="1">
    <citation type="journal article" date="2020" name="Stud. Mycol.">
        <title>101 Dothideomycetes genomes: a test case for predicting lifestyles and emergence of pathogens.</title>
        <authorList>
            <person name="Haridas S."/>
            <person name="Albert R."/>
            <person name="Binder M."/>
            <person name="Bloem J."/>
            <person name="Labutti K."/>
            <person name="Salamov A."/>
            <person name="Andreopoulos B."/>
            <person name="Baker S."/>
            <person name="Barry K."/>
            <person name="Bills G."/>
            <person name="Bluhm B."/>
            <person name="Cannon C."/>
            <person name="Castanera R."/>
            <person name="Culley D."/>
            <person name="Daum C."/>
            <person name="Ezra D."/>
            <person name="Gonzalez J."/>
            <person name="Henrissat B."/>
            <person name="Kuo A."/>
            <person name="Liang C."/>
            <person name="Lipzen A."/>
            <person name="Lutzoni F."/>
            <person name="Magnuson J."/>
            <person name="Mondo S."/>
            <person name="Nolan M."/>
            <person name="Ohm R."/>
            <person name="Pangilinan J."/>
            <person name="Park H.-J."/>
            <person name="Ramirez L."/>
            <person name="Alfaro M."/>
            <person name="Sun H."/>
            <person name="Tritt A."/>
            <person name="Yoshinaga Y."/>
            <person name="Zwiers L.-H."/>
            <person name="Turgeon B."/>
            <person name="Goodwin S."/>
            <person name="Spatafora J."/>
            <person name="Crous P."/>
            <person name="Grigoriev I."/>
        </authorList>
    </citation>
    <scope>NUCLEOTIDE SEQUENCE</scope>
    <source>
        <strain evidence="3">CBS 113979</strain>
    </source>
</reference>
<dbReference type="PANTHER" id="PTHR43364:SF4">
    <property type="entry name" value="NAD(P)-LINKED OXIDOREDUCTASE SUPERFAMILY PROTEIN"/>
    <property type="match status" value="1"/>
</dbReference>
<evidence type="ECO:0000313" key="3">
    <source>
        <dbReference type="EMBL" id="KAF1991804.1"/>
    </source>
</evidence>
<dbReference type="SUPFAM" id="SSF51430">
    <property type="entry name" value="NAD(P)-linked oxidoreductase"/>
    <property type="match status" value="1"/>
</dbReference>
<dbReference type="PANTHER" id="PTHR43364">
    <property type="entry name" value="NADH-SPECIFIC METHYLGLYOXAL REDUCTASE-RELATED"/>
    <property type="match status" value="1"/>
</dbReference>
<organism evidence="3 4">
    <name type="scientific">Aulographum hederae CBS 113979</name>
    <dbReference type="NCBI Taxonomy" id="1176131"/>
    <lineage>
        <taxon>Eukaryota</taxon>
        <taxon>Fungi</taxon>
        <taxon>Dikarya</taxon>
        <taxon>Ascomycota</taxon>
        <taxon>Pezizomycotina</taxon>
        <taxon>Dothideomycetes</taxon>
        <taxon>Pleosporomycetidae</taxon>
        <taxon>Aulographales</taxon>
        <taxon>Aulographaceae</taxon>
    </lineage>
</organism>
<keyword evidence="4" id="KW-1185">Reference proteome</keyword>
<dbReference type="Proteomes" id="UP000800041">
    <property type="component" value="Unassembled WGS sequence"/>
</dbReference>
<dbReference type="OrthoDB" id="48988at2759"/>
<dbReference type="AlphaFoldDB" id="A0A6G1HFE4"/>
<accession>A0A6G1HFE4</accession>
<dbReference type="CDD" id="cd19075">
    <property type="entry name" value="AKR_AKR7A1-5"/>
    <property type="match status" value="1"/>
</dbReference>
<dbReference type="Gene3D" id="3.20.20.100">
    <property type="entry name" value="NADP-dependent oxidoreductase domain"/>
    <property type="match status" value="1"/>
</dbReference>
<dbReference type="Pfam" id="PF00248">
    <property type="entry name" value="Aldo_ket_red"/>
    <property type="match status" value="1"/>
</dbReference>
<dbReference type="InterPro" id="IPR023210">
    <property type="entry name" value="NADP_OxRdtase_dom"/>
</dbReference>
<keyword evidence="1" id="KW-0560">Oxidoreductase</keyword>
<dbReference type="EMBL" id="ML977138">
    <property type="protein sequence ID" value="KAF1991804.1"/>
    <property type="molecule type" value="Genomic_DNA"/>
</dbReference>
<dbReference type="InterPro" id="IPR050523">
    <property type="entry name" value="AKR_Detox_Biosynth"/>
</dbReference>
<dbReference type="GO" id="GO:0016491">
    <property type="term" value="F:oxidoreductase activity"/>
    <property type="evidence" value="ECO:0007669"/>
    <property type="project" value="UniProtKB-KW"/>
</dbReference>
<feature type="domain" description="NADP-dependent oxidoreductase" evidence="2">
    <location>
        <begin position="6"/>
        <end position="312"/>
    </location>
</feature>
<proteinExistence type="predicted"/>
<protein>
    <submittedName>
        <fullName evidence="3">Aflatoxin B1 aldehyde reductase member 2</fullName>
    </submittedName>
</protein>
<name>A0A6G1HFE4_9PEZI</name>
<evidence type="ECO:0000256" key="1">
    <source>
        <dbReference type="ARBA" id="ARBA00023002"/>
    </source>
</evidence>
<evidence type="ECO:0000313" key="4">
    <source>
        <dbReference type="Proteomes" id="UP000800041"/>
    </source>
</evidence>
<evidence type="ECO:0000259" key="2">
    <source>
        <dbReference type="Pfam" id="PF00248"/>
    </source>
</evidence>